<name>A0ABM8V2J7_THEXY</name>
<dbReference type="PANTHER" id="PTHR30024:SF47">
    <property type="entry name" value="TAURINE-BINDING PERIPLASMIC PROTEIN"/>
    <property type="match status" value="1"/>
</dbReference>
<evidence type="ECO:0000256" key="3">
    <source>
        <dbReference type="ARBA" id="ARBA00022729"/>
    </source>
</evidence>
<comment type="subcellular location">
    <subcellularLocation>
        <location evidence="1">Periplasm</location>
    </subcellularLocation>
</comment>
<gene>
    <name evidence="6" type="primary">txxe 961-aryA</name>
    <name evidence="6" type="ORF">TXXE_06735</name>
</gene>
<comment type="similarity">
    <text evidence="2">Belongs to the bacterial solute-binding protein SsuA/TauA family.</text>
</comment>
<dbReference type="PANTHER" id="PTHR30024">
    <property type="entry name" value="ALIPHATIC SULFONATES-BINDING PROTEIN-RELATED"/>
    <property type="match status" value="1"/>
</dbReference>
<dbReference type="Gene3D" id="3.40.190.10">
    <property type="entry name" value="Periplasmic binding protein-like II"/>
    <property type="match status" value="2"/>
</dbReference>
<feature type="chain" id="PRO_5046647678" evidence="4">
    <location>
        <begin position="20"/>
        <end position="335"/>
    </location>
</feature>
<evidence type="ECO:0000313" key="7">
    <source>
        <dbReference type="Proteomes" id="UP000681526"/>
    </source>
</evidence>
<dbReference type="InterPro" id="IPR015168">
    <property type="entry name" value="SsuA/THI5"/>
</dbReference>
<evidence type="ECO:0000256" key="1">
    <source>
        <dbReference type="ARBA" id="ARBA00004418"/>
    </source>
</evidence>
<reference evidence="6 7" key="1">
    <citation type="submission" date="2021-04" db="EMBL/GenBank/DDBJ databases">
        <authorList>
            <person name="Rakotoarivonina H."/>
        </authorList>
    </citation>
    <scope>NUCLEOTIDE SEQUENCE [LARGE SCALE GENOMIC DNA]</scope>
    <source>
        <strain evidence="6 7">XE</strain>
    </source>
</reference>
<dbReference type="EMBL" id="CAJRAY010000026">
    <property type="protein sequence ID" value="CAG5083077.1"/>
    <property type="molecule type" value="Genomic_DNA"/>
</dbReference>
<accession>A0ABM8V2J7</accession>
<dbReference type="Proteomes" id="UP000681526">
    <property type="component" value="Unassembled WGS sequence"/>
</dbReference>
<comment type="caution">
    <text evidence="6">The sequence shown here is derived from an EMBL/GenBank/DDBJ whole genome shotgun (WGS) entry which is preliminary data.</text>
</comment>
<keyword evidence="3 4" id="KW-0732">Signal</keyword>
<evidence type="ECO:0000256" key="4">
    <source>
        <dbReference type="SAM" id="SignalP"/>
    </source>
</evidence>
<proteinExistence type="inferred from homology"/>
<evidence type="ECO:0000259" key="5">
    <source>
        <dbReference type="Pfam" id="PF09084"/>
    </source>
</evidence>
<protein>
    <submittedName>
        <fullName evidence="6">ABC transporter component A</fullName>
    </submittedName>
</protein>
<dbReference type="Pfam" id="PF09084">
    <property type="entry name" value="NMT1"/>
    <property type="match status" value="1"/>
</dbReference>
<keyword evidence="7" id="KW-1185">Reference proteome</keyword>
<organism evidence="6 7">
    <name type="scientific">Thermobacillus xylanilyticus</name>
    <dbReference type="NCBI Taxonomy" id="76633"/>
    <lineage>
        <taxon>Bacteria</taxon>
        <taxon>Bacillati</taxon>
        <taxon>Bacillota</taxon>
        <taxon>Bacilli</taxon>
        <taxon>Bacillales</taxon>
        <taxon>Paenibacillaceae</taxon>
        <taxon>Thermobacillus</taxon>
    </lineage>
</organism>
<sequence length="335" mass="35998">MRTRRLSRMMAAVTLIALAAAGCATSDAKSGEEDKVLQYLGSPGAVILPELAEALGYFETIKLERVGNAVGGPESIQLAATGEIDFGIAFQGAILKSYAKGVKVKAVVASSGTSNGNGLFGYVLENSGINSGKDLIGKKVAVNILGANLEFVTKAYLKNEGLTDDEIKTVSFITLPASNYELGLRNRQVDLVLLSGAQQELALENGGLKQLFAEHQVVGDYISNSFFFSESYIKNNPGTVREFTEGVAKAIEWIKATPLEEVIAKFEDIVSSRGNNETTALLQYYKKPGISTEGGRLSEKDFQVVLDWLEENGEIASGRVKAADVFTNEFNPYAD</sequence>
<dbReference type="PROSITE" id="PS51257">
    <property type="entry name" value="PROKAR_LIPOPROTEIN"/>
    <property type="match status" value="1"/>
</dbReference>
<dbReference type="SUPFAM" id="SSF53850">
    <property type="entry name" value="Periplasmic binding protein-like II"/>
    <property type="match status" value="1"/>
</dbReference>
<evidence type="ECO:0000256" key="2">
    <source>
        <dbReference type="ARBA" id="ARBA00010742"/>
    </source>
</evidence>
<feature type="domain" description="SsuA/THI5-like" evidence="5">
    <location>
        <begin position="52"/>
        <end position="260"/>
    </location>
</feature>
<dbReference type="RefSeq" id="WP_213483967.1">
    <property type="nucleotide sequence ID" value="NZ_CAJRAY010000026.1"/>
</dbReference>
<feature type="signal peptide" evidence="4">
    <location>
        <begin position="1"/>
        <end position="19"/>
    </location>
</feature>
<evidence type="ECO:0000313" key="6">
    <source>
        <dbReference type="EMBL" id="CAG5083077.1"/>
    </source>
</evidence>